<dbReference type="AlphaFoldDB" id="A0A5N5HL78"/>
<dbReference type="EMBL" id="SMOL01000157">
    <property type="protein sequence ID" value="KAB2626902.1"/>
    <property type="molecule type" value="Genomic_DNA"/>
</dbReference>
<dbReference type="Proteomes" id="UP000327157">
    <property type="component" value="Chromosome 2"/>
</dbReference>
<comment type="caution">
    <text evidence="1">The sequence shown here is derived from an EMBL/GenBank/DDBJ whole genome shotgun (WGS) entry which is preliminary data.</text>
</comment>
<sequence>MSIHANAFSETMRWSDGESHAMNQFWPLLVRTLPANVVFLADLGRSLMGV</sequence>
<accession>A0A5N5HL78</accession>
<name>A0A5N5HL78_9ROSA</name>
<reference evidence="2" key="2">
    <citation type="submission" date="2019-10" db="EMBL/GenBank/DDBJ databases">
        <title>A de novo genome assembly of a pear dwarfing rootstock.</title>
        <authorList>
            <person name="Wang F."/>
            <person name="Wang J."/>
            <person name="Li S."/>
            <person name="Zhang Y."/>
            <person name="Fang M."/>
            <person name="Ma L."/>
            <person name="Zhao Y."/>
            <person name="Jiang S."/>
        </authorList>
    </citation>
    <scope>NUCLEOTIDE SEQUENCE [LARGE SCALE GENOMIC DNA]</scope>
</reference>
<evidence type="ECO:0000313" key="2">
    <source>
        <dbReference type="Proteomes" id="UP000327157"/>
    </source>
</evidence>
<reference evidence="1 2" key="1">
    <citation type="submission" date="2019-09" db="EMBL/GenBank/DDBJ databases">
        <authorList>
            <person name="Ou C."/>
        </authorList>
    </citation>
    <scope>NUCLEOTIDE SEQUENCE [LARGE SCALE GENOMIC DNA]</scope>
    <source>
        <strain evidence="1">S2</strain>
        <tissue evidence="1">Leaf</tissue>
    </source>
</reference>
<keyword evidence="2" id="KW-1185">Reference proteome</keyword>
<protein>
    <submittedName>
        <fullName evidence="1">Uncharacterized protein</fullName>
    </submittedName>
</protein>
<evidence type="ECO:0000313" key="1">
    <source>
        <dbReference type="EMBL" id="KAB2626902.1"/>
    </source>
</evidence>
<gene>
    <name evidence="1" type="ORF">D8674_020520</name>
</gene>
<organism evidence="1 2">
    <name type="scientific">Pyrus ussuriensis x Pyrus communis</name>
    <dbReference type="NCBI Taxonomy" id="2448454"/>
    <lineage>
        <taxon>Eukaryota</taxon>
        <taxon>Viridiplantae</taxon>
        <taxon>Streptophyta</taxon>
        <taxon>Embryophyta</taxon>
        <taxon>Tracheophyta</taxon>
        <taxon>Spermatophyta</taxon>
        <taxon>Magnoliopsida</taxon>
        <taxon>eudicotyledons</taxon>
        <taxon>Gunneridae</taxon>
        <taxon>Pentapetalae</taxon>
        <taxon>rosids</taxon>
        <taxon>fabids</taxon>
        <taxon>Rosales</taxon>
        <taxon>Rosaceae</taxon>
        <taxon>Amygdaloideae</taxon>
        <taxon>Maleae</taxon>
        <taxon>Pyrus</taxon>
    </lineage>
</organism>
<reference evidence="1 2" key="3">
    <citation type="submission" date="2019-11" db="EMBL/GenBank/DDBJ databases">
        <title>A de novo genome assembly of a pear dwarfing rootstock.</title>
        <authorList>
            <person name="Wang F."/>
            <person name="Wang J."/>
            <person name="Li S."/>
            <person name="Zhang Y."/>
            <person name="Fang M."/>
            <person name="Ma L."/>
            <person name="Zhao Y."/>
            <person name="Jiang S."/>
        </authorList>
    </citation>
    <scope>NUCLEOTIDE SEQUENCE [LARGE SCALE GENOMIC DNA]</scope>
    <source>
        <strain evidence="1">S2</strain>
        <tissue evidence="1">Leaf</tissue>
    </source>
</reference>
<proteinExistence type="predicted"/>